<gene>
    <name evidence="2" type="ORF">EYQ16_00685</name>
</gene>
<evidence type="ECO:0000259" key="1">
    <source>
        <dbReference type="Pfam" id="PF08241"/>
    </source>
</evidence>
<keyword evidence="2" id="KW-0808">Transferase</keyword>
<dbReference type="PANTHER" id="PTHR42912:SF80">
    <property type="entry name" value="METHYLTRANSFERASE DOMAIN-CONTAINING PROTEIN"/>
    <property type="match status" value="1"/>
</dbReference>
<dbReference type="GO" id="GO:0008757">
    <property type="term" value="F:S-adenosylmethionine-dependent methyltransferase activity"/>
    <property type="evidence" value="ECO:0007669"/>
    <property type="project" value="InterPro"/>
</dbReference>
<accession>A0A7C8DCJ2</accession>
<proteinExistence type="predicted"/>
<dbReference type="InterPro" id="IPR050508">
    <property type="entry name" value="Methyltransf_Superfamily"/>
</dbReference>
<dbReference type="AlphaFoldDB" id="A0A7C8DCJ2"/>
<name>A0A7C8DCJ2_9ARCH</name>
<organism evidence="2 3">
    <name type="scientific">Marine Group III euryarchaeote</name>
    <dbReference type="NCBI Taxonomy" id="2173149"/>
    <lineage>
        <taxon>Archaea</taxon>
        <taxon>Methanobacteriati</taxon>
        <taxon>Thermoplasmatota</taxon>
        <taxon>Thermoplasmata</taxon>
        <taxon>Candidatus Thermoprofundales</taxon>
    </lineage>
</organism>
<sequence>MAARKDTNIAYKIYAPVYDRVFAPSFAEGHTRMVEALDAQPGERVLEVGVGTGISLRHYVAGVKVDALDFSAAMLKKAQKRLDKGKVAAEVTLHQMDAHKLEFDDGTFNHAVVAHAIAVVAEPEVVLREMIRVTQPGGKLVVVNHYKDDPGKLWRAWNPVRRKLGLGQHFDLPELLQACGLEIVSDDIVNRIKSRLIVTRLPA</sequence>
<dbReference type="SUPFAM" id="SSF53335">
    <property type="entry name" value="S-adenosyl-L-methionine-dependent methyltransferases"/>
    <property type="match status" value="1"/>
</dbReference>
<evidence type="ECO:0000313" key="2">
    <source>
        <dbReference type="EMBL" id="HIG63027.1"/>
    </source>
</evidence>
<dbReference type="Pfam" id="PF08241">
    <property type="entry name" value="Methyltransf_11"/>
    <property type="match status" value="1"/>
</dbReference>
<dbReference type="InterPro" id="IPR029063">
    <property type="entry name" value="SAM-dependent_MTases_sf"/>
</dbReference>
<dbReference type="CDD" id="cd02440">
    <property type="entry name" value="AdoMet_MTases"/>
    <property type="match status" value="1"/>
</dbReference>
<reference evidence="3" key="1">
    <citation type="journal article" date="2019" name="bioRxiv">
        <title>Genome diversification in globally distributed novel marine Proteobacteria is linked to environmental adaptation.</title>
        <authorList>
            <person name="Zhou Z."/>
            <person name="Tran P.Q."/>
            <person name="Kieft K."/>
            <person name="Anantharaman K."/>
        </authorList>
    </citation>
    <scope>NUCLEOTIDE SEQUENCE [LARGE SCALE GENOMIC DNA]</scope>
</reference>
<evidence type="ECO:0000313" key="3">
    <source>
        <dbReference type="Proteomes" id="UP000589516"/>
    </source>
</evidence>
<dbReference type="GO" id="GO:0032259">
    <property type="term" value="P:methylation"/>
    <property type="evidence" value="ECO:0007669"/>
    <property type="project" value="UniProtKB-KW"/>
</dbReference>
<keyword evidence="2" id="KW-0489">Methyltransferase</keyword>
<dbReference type="PANTHER" id="PTHR42912">
    <property type="entry name" value="METHYLTRANSFERASE"/>
    <property type="match status" value="1"/>
</dbReference>
<protein>
    <submittedName>
        <fullName evidence="2">Methyltransferase domain-containing protein</fullName>
    </submittedName>
</protein>
<dbReference type="Gene3D" id="3.40.50.150">
    <property type="entry name" value="Vaccinia Virus protein VP39"/>
    <property type="match status" value="1"/>
</dbReference>
<feature type="domain" description="Methyltransferase type 11" evidence="1">
    <location>
        <begin position="46"/>
        <end position="142"/>
    </location>
</feature>
<dbReference type="EMBL" id="DUAV01000006">
    <property type="protein sequence ID" value="HIG63027.1"/>
    <property type="molecule type" value="Genomic_DNA"/>
</dbReference>
<comment type="caution">
    <text evidence="2">The sequence shown here is derived from an EMBL/GenBank/DDBJ whole genome shotgun (WGS) entry which is preliminary data.</text>
</comment>
<dbReference type="InterPro" id="IPR013216">
    <property type="entry name" value="Methyltransf_11"/>
</dbReference>
<dbReference type="Proteomes" id="UP000589516">
    <property type="component" value="Unassembled WGS sequence"/>
</dbReference>